<evidence type="ECO:0000256" key="12">
    <source>
        <dbReference type="SAM" id="Coils"/>
    </source>
</evidence>
<dbReference type="Gene3D" id="3.40.50.2300">
    <property type="match status" value="3"/>
</dbReference>
<organism evidence="16 17">
    <name type="scientific">Paenibacillus polysaccharolyticus</name>
    <dbReference type="NCBI Taxonomy" id="582692"/>
    <lineage>
        <taxon>Bacteria</taxon>
        <taxon>Bacillati</taxon>
        <taxon>Bacillota</taxon>
        <taxon>Bacilli</taxon>
        <taxon>Bacillales</taxon>
        <taxon>Paenibacillaceae</taxon>
        <taxon>Paenibacillus</taxon>
    </lineage>
</organism>
<dbReference type="CDD" id="cd00156">
    <property type="entry name" value="REC"/>
    <property type="match status" value="1"/>
</dbReference>
<keyword evidence="17" id="KW-1185">Reference proteome</keyword>
<evidence type="ECO:0000256" key="7">
    <source>
        <dbReference type="ARBA" id="ARBA00022777"/>
    </source>
</evidence>
<dbReference type="SUPFAM" id="SSF52172">
    <property type="entry name" value="CheY-like"/>
    <property type="match status" value="3"/>
</dbReference>
<evidence type="ECO:0000313" key="17">
    <source>
        <dbReference type="Proteomes" id="UP000198538"/>
    </source>
</evidence>
<dbReference type="InterPro" id="IPR004358">
    <property type="entry name" value="Sig_transdc_His_kin-like_C"/>
</dbReference>
<comment type="catalytic activity">
    <reaction evidence="1">
        <text>ATP + protein L-histidine = ADP + protein N-phospho-L-histidine.</text>
        <dbReference type="EC" id="2.7.13.3"/>
    </reaction>
</comment>
<dbReference type="EMBL" id="FMVM01000023">
    <property type="protein sequence ID" value="SCZ10228.1"/>
    <property type="molecule type" value="Genomic_DNA"/>
</dbReference>
<dbReference type="GO" id="GO:0005524">
    <property type="term" value="F:ATP binding"/>
    <property type="evidence" value="ECO:0007669"/>
    <property type="project" value="UniProtKB-KW"/>
</dbReference>
<dbReference type="Gene3D" id="1.10.287.130">
    <property type="match status" value="1"/>
</dbReference>
<dbReference type="SMART" id="SM00388">
    <property type="entry name" value="HisKA"/>
    <property type="match status" value="1"/>
</dbReference>
<dbReference type="Gene3D" id="6.10.340.10">
    <property type="match status" value="1"/>
</dbReference>
<dbReference type="Pfam" id="PF02518">
    <property type="entry name" value="HATPase_c"/>
    <property type="match status" value="1"/>
</dbReference>
<dbReference type="InterPro" id="IPR005467">
    <property type="entry name" value="His_kinase_dom"/>
</dbReference>
<feature type="domain" description="Response regulatory" evidence="15">
    <location>
        <begin position="854"/>
        <end position="967"/>
    </location>
</feature>
<dbReference type="CDD" id="cd00082">
    <property type="entry name" value="HisKA"/>
    <property type="match status" value="1"/>
</dbReference>
<reference evidence="17" key="1">
    <citation type="submission" date="2016-10" db="EMBL/GenBank/DDBJ databases">
        <authorList>
            <person name="Varghese N."/>
            <person name="Submissions S."/>
        </authorList>
    </citation>
    <scope>NUCLEOTIDE SEQUENCE [LARGE SCALE GENOMIC DNA]</scope>
    <source>
        <strain evidence="17">BL9</strain>
    </source>
</reference>
<evidence type="ECO:0000256" key="1">
    <source>
        <dbReference type="ARBA" id="ARBA00000085"/>
    </source>
</evidence>
<dbReference type="InterPro" id="IPR029016">
    <property type="entry name" value="GAF-like_dom_sf"/>
</dbReference>
<feature type="modified residue" description="4-aspartylphosphate" evidence="11">
    <location>
        <position position="1025"/>
    </location>
</feature>
<evidence type="ECO:0000256" key="2">
    <source>
        <dbReference type="ARBA" id="ARBA00006402"/>
    </source>
</evidence>
<feature type="transmembrane region" description="Helical" evidence="13">
    <location>
        <begin position="182"/>
        <end position="205"/>
    </location>
</feature>
<dbReference type="InterPro" id="IPR001789">
    <property type="entry name" value="Sig_transdc_resp-reg_receiver"/>
</dbReference>
<evidence type="ECO:0000256" key="11">
    <source>
        <dbReference type="PROSITE-ProRule" id="PRU00169"/>
    </source>
</evidence>
<dbReference type="SMART" id="SM00065">
    <property type="entry name" value="GAF"/>
    <property type="match status" value="1"/>
</dbReference>
<keyword evidence="13" id="KW-1133">Transmembrane helix</keyword>
<keyword evidence="8" id="KW-0067">ATP-binding</keyword>
<dbReference type="SUPFAM" id="SSF55874">
    <property type="entry name" value="ATPase domain of HSP90 chaperone/DNA topoisomerase II/histidine kinase"/>
    <property type="match status" value="1"/>
</dbReference>
<dbReference type="InterPro" id="IPR003661">
    <property type="entry name" value="HisK_dim/P_dom"/>
</dbReference>
<dbReference type="CDD" id="cd16922">
    <property type="entry name" value="HATPase_EvgS-ArcB-TorS-like"/>
    <property type="match status" value="1"/>
</dbReference>
<evidence type="ECO:0000256" key="6">
    <source>
        <dbReference type="ARBA" id="ARBA00022741"/>
    </source>
</evidence>
<feature type="modified residue" description="4-aspartylphosphate" evidence="11">
    <location>
        <position position="1172"/>
    </location>
</feature>
<feature type="coiled-coil region" evidence="12">
    <location>
        <begin position="437"/>
        <end position="538"/>
    </location>
</feature>
<dbReference type="AlphaFoldDB" id="A0A1G5LD36"/>
<evidence type="ECO:0000256" key="3">
    <source>
        <dbReference type="ARBA" id="ARBA00012438"/>
    </source>
</evidence>
<evidence type="ECO:0000256" key="5">
    <source>
        <dbReference type="ARBA" id="ARBA00022679"/>
    </source>
</evidence>
<dbReference type="STRING" id="582692.SAMN05720606_12344"/>
<dbReference type="InterPro" id="IPR047347">
    <property type="entry name" value="YvaQ-like_sensor"/>
</dbReference>
<evidence type="ECO:0000256" key="13">
    <source>
        <dbReference type="SAM" id="Phobius"/>
    </source>
</evidence>
<dbReference type="EC" id="2.7.13.3" evidence="3"/>
<dbReference type="Gene3D" id="3.30.565.10">
    <property type="entry name" value="Histidine kinase-like ATPase, C-terminal domain"/>
    <property type="match status" value="1"/>
</dbReference>
<dbReference type="SUPFAM" id="SSF55781">
    <property type="entry name" value="GAF domain-like"/>
    <property type="match status" value="1"/>
</dbReference>
<keyword evidence="5" id="KW-0808">Transferase</keyword>
<dbReference type="FunFam" id="3.30.565.10:FF:000010">
    <property type="entry name" value="Sensor histidine kinase RcsC"/>
    <property type="match status" value="1"/>
</dbReference>
<protein>
    <recommendedName>
        <fullName evidence="10">Circadian input-output histidine kinase CikA</fullName>
        <ecNumber evidence="3">2.7.13.3</ecNumber>
    </recommendedName>
</protein>
<dbReference type="Pfam" id="PF00072">
    <property type="entry name" value="Response_reg"/>
    <property type="match status" value="3"/>
</dbReference>
<proteinExistence type="inferred from homology"/>
<keyword evidence="9" id="KW-0902">Two-component regulatory system</keyword>
<evidence type="ECO:0000313" key="16">
    <source>
        <dbReference type="EMBL" id="SCZ10228.1"/>
    </source>
</evidence>
<dbReference type="Pfam" id="PF00512">
    <property type="entry name" value="HisKA"/>
    <property type="match status" value="1"/>
</dbReference>
<feature type="transmembrane region" description="Helical" evidence="13">
    <location>
        <begin position="6"/>
        <end position="26"/>
    </location>
</feature>
<keyword evidence="13" id="KW-0812">Transmembrane</keyword>
<dbReference type="Pfam" id="PF13185">
    <property type="entry name" value="GAF_2"/>
    <property type="match status" value="1"/>
</dbReference>
<dbReference type="CDD" id="cd19411">
    <property type="entry name" value="MCP2201-like_sensor"/>
    <property type="match status" value="1"/>
</dbReference>
<feature type="domain" description="Histidine kinase" evidence="14">
    <location>
        <begin position="548"/>
        <end position="779"/>
    </location>
</feature>
<dbReference type="InterPro" id="IPR036890">
    <property type="entry name" value="HATPase_C_sf"/>
</dbReference>
<gene>
    <name evidence="16" type="ORF">SAMN05720606_12344</name>
</gene>
<feature type="modified residue" description="4-aspartylphosphate" evidence="11">
    <location>
        <position position="903"/>
    </location>
</feature>
<keyword evidence="7 16" id="KW-0418">Kinase</keyword>
<keyword evidence="12" id="KW-0175">Coiled coil</keyword>
<keyword evidence="13" id="KW-0472">Membrane</keyword>
<dbReference type="PROSITE" id="PS50110">
    <property type="entry name" value="RESPONSE_REGULATORY"/>
    <property type="match status" value="3"/>
</dbReference>
<evidence type="ECO:0000259" key="14">
    <source>
        <dbReference type="PROSITE" id="PS50109"/>
    </source>
</evidence>
<keyword evidence="4 11" id="KW-0597">Phosphoprotein</keyword>
<evidence type="ECO:0000256" key="9">
    <source>
        <dbReference type="ARBA" id="ARBA00023012"/>
    </source>
</evidence>
<dbReference type="InterPro" id="IPR011006">
    <property type="entry name" value="CheY-like_superfamily"/>
</dbReference>
<dbReference type="Pfam" id="PF12729">
    <property type="entry name" value="4HB_MCP_1"/>
    <property type="match status" value="1"/>
</dbReference>
<dbReference type="Gene3D" id="3.30.450.40">
    <property type="match status" value="1"/>
</dbReference>
<accession>A0A1G5LD36</accession>
<dbReference type="RefSeq" id="WP_090924481.1">
    <property type="nucleotide sequence ID" value="NZ_FMVM01000023.1"/>
</dbReference>
<dbReference type="SMART" id="SM00448">
    <property type="entry name" value="REC"/>
    <property type="match status" value="3"/>
</dbReference>
<keyword evidence="6" id="KW-0547">Nucleotide-binding</keyword>
<feature type="domain" description="Response regulatory" evidence="15">
    <location>
        <begin position="976"/>
        <end position="1092"/>
    </location>
</feature>
<evidence type="ECO:0000256" key="4">
    <source>
        <dbReference type="ARBA" id="ARBA00022553"/>
    </source>
</evidence>
<dbReference type="PANTHER" id="PTHR45339:SF1">
    <property type="entry name" value="HYBRID SIGNAL TRANSDUCTION HISTIDINE KINASE J"/>
    <property type="match status" value="1"/>
</dbReference>
<dbReference type="InterPro" id="IPR003594">
    <property type="entry name" value="HATPase_dom"/>
</dbReference>
<dbReference type="PROSITE" id="PS50109">
    <property type="entry name" value="HIS_KIN"/>
    <property type="match status" value="1"/>
</dbReference>
<dbReference type="PANTHER" id="PTHR45339">
    <property type="entry name" value="HYBRID SIGNAL TRANSDUCTION HISTIDINE KINASE J"/>
    <property type="match status" value="1"/>
</dbReference>
<evidence type="ECO:0000259" key="15">
    <source>
        <dbReference type="PROSITE" id="PS50110"/>
    </source>
</evidence>
<evidence type="ECO:0000256" key="8">
    <source>
        <dbReference type="ARBA" id="ARBA00022840"/>
    </source>
</evidence>
<feature type="domain" description="Response regulatory" evidence="15">
    <location>
        <begin position="1122"/>
        <end position="1239"/>
    </location>
</feature>
<dbReference type="GO" id="GO:0000155">
    <property type="term" value="F:phosphorelay sensor kinase activity"/>
    <property type="evidence" value="ECO:0007669"/>
    <property type="project" value="InterPro"/>
</dbReference>
<evidence type="ECO:0000256" key="10">
    <source>
        <dbReference type="ARBA" id="ARBA00074306"/>
    </source>
</evidence>
<dbReference type="InterPro" id="IPR003018">
    <property type="entry name" value="GAF"/>
</dbReference>
<dbReference type="CDD" id="cd17546">
    <property type="entry name" value="REC_hyHK_CKI1_RcsC-like"/>
    <property type="match status" value="1"/>
</dbReference>
<dbReference type="SUPFAM" id="SSF47384">
    <property type="entry name" value="Homodimeric domain of signal transducing histidine kinase"/>
    <property type="match status" value="1"/>
</dbReference>
<name>A0A1G5LD36_9BACL</name>
<dbReference type="SMART" id="SM00387">
    <property type="entry name" value="HATPase_c"/>
    <property type="match status" value="1"/>
</dbReference>
<dbReference type="PRINTS" id="PR00344">
    <property type="entry name" value="BCTRLSENSOR"/>
</dbReference>
<dbReference type="InterPro" id="IPR036097">
    <property type="entry name" value="HisK_dim/P_sf"/>
</dbReference>
<dbReference type="InterPro" id="IPR024478">
    <property type="entry name" value="HlyB_4HB_MCP"/>
</dbReference>
<dbReference type="Proteomes" id="UP000198538">
    <property type="component" value="Unassembled WGS sequence"/>
</dbReference>
<sequence length="1241" mass="140575">MKIRNKLLIGFTALMAIMIALTFVSYERLNSSNKQIDQMYQERYLKVRFTSAARGEVNDIAKVLANLLLNPSNSVSATEADLKEMKDRGVRYLEQVRDRADTASEHQLVDRVNNAWDAYTNYATRITSLMSQKRVEDANNYRNSTGLAVQKETVDSLNALSRYQDQEIDAEIKDANAAYTRAVQITISIMVAGLLLALGIILWVLPSITRGLNIVSMMITSFGKGRYRTIRRIQIKSTDEIGQIATVFKEVSNDLEEKLEIEKAYVQAQQDQNWMSSNIARVPELLRGIGSIRQISQMFISEFTPVLGAQLGVVYLIDEEKHPDELRRYGSYAFEENGELGKEVYRIGEGMIGQAALDMSPIVLDHTPDEYVSIGSASGSARAAGIMIYPVVFEDELIGVVELASFEGFNEMHKQLFGQLIMNLGVILNNVRRRLRVEELLRESQALTEELQVQSEELQTQQEELRRSNENLEEQTDALKRSEELLQRQQEELEHFNTELIAKTRALEEQVREVEEKNDEIEKTKTQLEQQAMQLSMTSKYKSEFLANMSHELRTPLNSLLILSQLLSENKDGNLSSKQQEYAQTIYMSGADLLKMIDEILDLSKVDAGKMDINYETVRLDELTGFVTQNFGPMANKKELDLNIDFDSSLPEWIYTDSHRVKQILRNLLSNAFKFTNRGSVSLIAKRMKPEELPGYLNTNQQYLGFSIKDTGIGIPSDKTDLIFEAFQQVDGTTSRKYGGTGLGLSISRELARLLGGAIQVKSSEGVGSTFTLFLPDNHEEAEWAEEKATREAAVSSEQQQTLVSDIQPVRIPQQSILASEPEESRMAELSPARSAELSRIEDDANTIVEGDKTLLIIEDDVKFAHILMDMARGRGFKALVALQGDTGLEMAREYLPDAIILDIQLPVMDGWTILGELKSNSVTRHIPVHVISVVDDMKQGLMMGAIAYLKKPSSKDSLDKAFSHIQSYTENQLKRLLIVEDDEIQRKAIIELIGHDDVAITAVSTGQEALNELHSQRYDCMVLDLMLTDMTGFELLDQIRDDEYLNDLPIIIYTGKELDSKEEMKLRKYAESIIIKDVKSPERLLDETTLFLHRVEANLPEDKRRILQKLHNKETLFEGKKILLVDDDIRNVFALSSVLEGYRMDVTFAENGREALEALEKNPEFDLVLMDMMMPEMDGYEAMTRIRQNPKFDKLPIIALTAKAMKEDRGKCIEAGASDYVKKPIQTDQLLSLMRVWLYS</sequence>
<comment type="similarity">
    <text evidence="2">In the N-terminal section; belongs to the phytochrome family.</text>
</comment>